<dbReference type="Proteomes" id="UP001154400">
    <property type="component" value="Chromosome"/>
</dbReference>
<evidence type="ECO:0000256" key="1">
    <source>
        <dbReference type="SAM" id="Phobius"/>
    </source>
</evidence>
<evidence type="ECO:0000313" key="3">
    <source>
        <dbReference type="EMBL" id="CBH46260.1"/>
    </source>
</evidence>
<dbReference type="EMBL" id="FN563149">
    <property type="protein sequence ID" value="CBH46260.1"/>
    <property type="molecule type" value="Genomic_DNA"/>
</dbReference>
<feature type="transmembrane region" description="Helical" evidence="1">
    <location>
        <begin position="112"/>
        <end position="137"/>
    </location>
</feature>
<accession>A0A3S5Y144</accession>
<name>A0A3S5Y144_RHOH1</name>
<evidence type="ECO:0000313" key="4">
    <source>
        <dbReference type="Proteomes" id="UP000006892"/>
    </source>
</evidence>
<dbReference type="RefSeq" id="WP_005516452.1">
    <property type="nucleotide sequence ID" value="NC_014659.1"/>
</dbReference>
<dbReference type="InterPro" id="IPR005530">
    <property type="entry name" value="SPW"/>
</dbReference>
<evidence type="ECO:0000259" key="2">
    <source>
        <dbReference type="Pfam" id="PF03779"/>
    </source>
</evidence>
<gene>
    <name evidence="3" type="ordered locus">REQ_01090</name>
</gene>
<reference evidence="3" key="1">
    <citation type="journal article" date="2010" name="PLoS Genet.">
        <title>The genome of a pathogenic rhodococcus: cooptive virulence underpinned by key gene acquisitions.</title>
        <authorList>
            <person name="Letek M."/>
            <person name="Gonzalez P."/>
            <person name="Macarthur I."/>
            <person name="Rodriguez H."/>
            <person name="Freeman T.C."/>
            <person name="Valero-Rello A."/>
            <person name="Blanco M."/>
            <person name="Buckley T."/>
            <person name="Cherevach I."/>
            <person name="Fahey R."/>
            <person name="Hapeshi A."/>
            <person name="Holdstock J."/>
            <person name="Leadon D."/>
            <person name="Navas J."/>
            <person name="Ocampo A."/>
            <person name="Quail M.A."/>
            <person name="Sanders M."/>
            <person name="Scortti M.M."/>
            <person name="Prescott J.F."/>
            <person name="Fogarty U."/>
            <person name="Meijer W.G."/>
            <person name="Parkhill J."/>
            <person name="Bentley S.D."/>
            <person name="Vazquez-Boland J.A."/>
        </authorList>
    </citation>
    <scope>NUCLEOTIDE SEQUENCE [LARGE SCALE GENOMIC DNA]</scope>
    <source>
        <strain evidence="3 4">103S</strain>
    </source>
</reference>
<feature type="transmembrane region" description="Helical" evidence="1">
    <location>
        <begin position="37"/>
        <end position="55"/>
    </location>
</feature>
<feature type="transmembrane region" description="Helical" evidence="1">
    <location>
        <begin position="61"/>
        <end position="80"/>
    </location>
</feature>
<sequence length="145" mass="14896">MSITPNMSMETHPDIVALRNSYDELGGGPALQVAEGLMVLAGLYAAASSWIVGFSGQTSLMMSNLICGLAVALLAAGYATTYGRTHGIAFVAPLLGVWLIVSPWLVSGVSTSTGMILSNVIVGAVVVVLGAAGMAMAMTRRGNHR</sequence>
<feature type="domain" description="SPW repeat-containing integral membrane" evidence="2">
    <location>
        <begin position="35"/>
        <end position="131"/>
    </location>
</feature>
<keyword evidence="1" id="KW-0472">Membrane</keyword>
<proteinExistence type="predicted"/>
<dbReference type="Pfam" id="PF03779">
    <property type="entry name" value="SPW"/>
    <property type="match status" value="1"/>
</dbReference>
<organism evidence="3">
    <name type="scientific">Rhodococcus hoagii (strain 103S)</name>
    <name type="common">Rhodococcus equi</name>
    <dbReference type="NCBI Taxonomy" id="685727"/>
    <lineage>
        <taxon>Bacteria</taxon>
        <taxon>Bacillati</taxon>
        <taxon>Actinomycetota</taxon>
        <taxon>Actinomycetes</taxon>
        <taxon>Mycobacteriales</taxon>
        <taxon>Nocardiaceae</taxon>
        <taxon>Prescottella</taxon>
    </lineage>
</organism>
<dbReference type="KEGG" id="req:REQ_01090"/>
<feature type="transmembrane region" description="Helical" evidence="1">
    <location>
        <begin position="87"/>
        <end position="106"/>
    </location>
</feature>
<keyword evidence="1" id="KW-0812">Transmembrane</keyword>
<keyword evidence="1" id="KW-1133">Transmembrane helix</keyword>
<dbReference type="AlphaFoldDB" id="A0A3S5Y144"/>
<protein>
    <submittedName>
        <fullName evidence="3">Integral membrane protein</fullName>
    </submittedName>
</protein>